<dbReference type="RefSeq" id="WP_192759296.1">
    <property type="nucleotide sequence ID" value="NZ_JADBDZ010000001.1"/>
</dbReference>
<name>A0ABR9JPZ8_9ACTN</name>
<reference evidence="2 3" key="1">
    <citation type="submission" date="2020-10" db="EMBL/GenBank/DDBJ databases">
        <title>Sequencing the genomes of 1000 actinobacteria strains.</title>
        <authorList>
            <person name="Klenk H.-P."/>
        </authorList>
    </citation>
    <scope>NUCLEOTIDE SEQUENCE [LARGE SCALE GENOMIC DNA]</scope>
    <source>
        <strain evidence="2 3">DSM 46744</strain>
    </source>
</reference>
<proteinExistence type="predicted"/>
<sequence>MAGHRRFLHVTAWAAAFTGLLIAPAHAAPAPEWTSVPTPNLQGLAVPLEVAAAGPRAAWITGIENATSGGGQFMLAWDGREWRRQEFPIAGSTTVMDIAAAGPRDAWAIGENWTAETGSRPVALHWDGTAWREVGYPAGVRPTIPLPSPTPRLEIASAAPRSPAWSIGYDETAGEAVALRFQRNRWVRQDLPVKMTKALTVAVRSPRNVWISCICDLPGEGPTQAMLHWDGVRWNTVRFPSSDDTYVLEIVPVSSRSVWAYRAPAVYEPAPELLHWDGTDWESIPVPVTPNVVNFNNLTDDGAGGAWVAVNTNDDGANYLHYSRGEWTAESGPGRPGTGAWVYDFTRVPGTRAVWSVGLISPLSGPALVELRG</sequence>
<evidence type="ECO:0000313" key="3">
    <source>
        <dbReference type="Proteomes" id="UP000627838"/>
    </source>
</evidence>
<keyword evidence="1" id="KW-0732">Signal</keyword>
<accession>A0ABR9JPZ8</accession>
<comment type="caution">
    <text evidence="2">The sequence shown here is derived from an EMBL/GenBank/DDBJ whole genome shotgun (WGS) entry which is preliminary data.</text>
</comment>
<feature type="chain" id="PRO_5045361735" evidence="1">
    <location>
        <begin position="28"/>
        <end position="373"/>
    </location>
</feature>
<evidence type="ECO:0000313" key="2">
    <source>
        <dbReference type="EMBL" id="MBE1532632.1"/>
    </source>
</evidence>
<dbReference type="EMBL" id="JADBDZ010000001">
    <property type="protein sequence ID" value="MBE1532632.1"/>
    <property type="molecule type" value="Genomic_DNA"/>
</dbReference>
<evidence type="ECO:0000256" key="1">
    <source>
        <dbReference type="SAM" id="SignalP"/>
    </source>
</evidence>
<organism evidence="2 3">
    <name type="scientific">Actinomadura algeriensis</name>
    <dbReference type="NCBI Taxonomy" id="1679523"/>
    <lineage>
        <taxon>Bacteria</taxon>
        <taxon>Bacillati</taxon>
        <taxon>Actinomycetota</taxon>
        <taxon>Actinomycetes</taxon>
        <taxon>Streptosporangiales</taxon>
        <taxon>Thermomonosporaceae</taxon>
        <taxon>Actinomadura</taxon>
    </lineage>
</organism>
<dbReference type="Proteomes" id="UP000627838">
    <property type="component" value="Unassembled WGS sequence"/>
</dbReference>
<protein>
    <submittedName>
        <fullName evidence="2">Uncharacterized protein</fullName>
    </submittedName>
</protein>
<keyword evidence="3" id="KW-1185">Reference proteome</keyword>
<feature type="signal peptide" evidence="1">
    <location>
        <begin position="1"/>
        <end position="27"/>
    </location>
</feature>
<gene>
    <name evidence="2" type="ORF">H4W34_002465</name>
</gene>